<dbReference type="InterPro" id="IPR018228">
    <property type="entry name" value="DNase_TatD-rel_CS"/>
</dbReference>
<accession>A0A3S7J9V6</accession>
<feature type="binding site" evidence="4">
    <location>
        <position position="129"/>
    </location>
    <ligand>
        <name>a divalent metal cation</name>
        <dbReference type="ChEBI" id="CHEBI:60240"/>
        <label>2</label>
    </ligand>
</feature>
<dbReference type="InterPro" id="IPR015991">
    <property type="entry name" value="TatD/YcfH-like"/>
</dbReference>
<evidence type="ECO:0000256" key="1">
    <source>
        <dbReference type="ARBA" id="ARBA00009275"/>
    </source>
</evidence>
<dbReference type="CDD" id="cd01310">
    <property type="entry name" value="TatD_DNAse"/>
    <property type="match status" value="1"/>
</dbReference>
<dbReference type="PIRSF" id="PIRSF005902">
    <property type="entry name" value="DNase_TatD"/>
    <property type="match status" value="1"/>
</dbReference>
<proteinExistence type="inferred from homology"/>
<dbReference type="GO" id="GO:0016788">
    <property type="term" value="F:hydrolase activity, acting on ester bonds"/>
    <property type="evidence" value="ECO:0007669"/>
    <property type="project" value="InterPro"/>
</dbReference>
<comment type="similarity">
    <text evidence="1">Belongs to the metallo-dependent hydrolases superfamily. TatD-type hydrolase family.</text>
</comment>
<feature type="binding site" evidence="4">
    <location>
        <position position="152"/>
    </location>
    <ligand>
        <name>a divalent metal cation</name>
        <dbReference type="ChEBI" id="CHEBI:60240"/>
        <label>2</label>
    </ligand>
</feature>
<dbReference type="PANTHER" id="PTHR46124">
    <property type="entry name" value="D-AMINOACYL-TRNA DEACYLASE"/>
    <property type="match status" value="1"/>
</dbReference>
<keyword evidence="6" id="KW-1185">Reference proteome</keyword>
<dbReference type="RefSeq" id="WP_108673855.1">
    <property type="nucleotide sequence ID" value="NZ_CP025628.1"/>
</dbReference>
<dbReference type="InterPro" id="IPR001130">
    <property type="entry name" value="TatD-like"/>
</dbReference>
<evidence type="ECO:0000256" key="4">
    <source>
        <dbReference type="PIRSR" id="PIRSR005902-1"/>
    </source>
</evidence>
<gene>
    <name evidence="5" type="primary">ycfH</name>
    <name evidence="5" type="ORF">CKSOR_00323</name>
</gene>
<name>A0A3S7J9V6_9PROT</name>
<sequence>MYIDSHCHINFPELLKNIDSIIKNMEIKKVSNALVVGIDNKSSNLIINLVKKYKNLWASIGTHPNSHINDDLTYNELCDLSINEKVIAIGETGLDFYNCNSKEIYKIQKNRFCNHIRASINSNLPLIIHTRNAANDTIDILNQEKAFNGVIHCFTETMDFAKKVLDMNFFISLSGIITFKNAQNLRDIIKYIPLDKLLIETDSPFLSPEPYRGKINEPSNVTIVAKKVAEIKNIPIDVVAKNTTNNFFSLFKKISYNQ</sequence>
<dbReference type="GO" id="GO:0004536">
    <property type="term" value="F:DNA nuclease activity"/>
    <property type="evidence" value="ECO:0007669"/>
    <property type="project" value="InterPro"/>
</dbReference>
<dbReference type="PROSITE" id="PS01137">
    <property type="entry name" value="TATD_1"/>
    <property type="match status" value="1"/>
</dbReference>
<evidence type="ECO:0000313" key="5">
    <source>
        <dbReference type="EMBL" id="AWD32444.1"/>
    </source>
</evidence>
<organism evidence="5 6">
    <name type="scientific">Candidatus Kinetoplastidibacterium kentomonadis</name>
    <dbReference type="NCBI Taxonomy" id="1576550"/>
    <lineage>
        <taxon>Bacteria</taxon>
        <taxon>Pseudomonadati</taxon>
        <taxon>Pseudomonadota</taxon>
        <taxon>Betaproteobacteria</taxon>
        <taxon>Candidatus Kinetoplastidibacterium</taxon>
    </lineage>
</organism>
<feature type="binding site" evidence="4">
    <location>
        <position position="6"/>
    </location>
    <ligand>
        <name>a divalent metal cation</name>
        <dbReference type="ChEBI" id="CHEBI:60240"/>
        <label>1</label>
    </ligand>
</feature>
<reference evidence="5 6" key="1">
    <citation type="journal article" date="2018" name="Parasitology">
        <title>The reduced genome of Candidatus Kinetoplastibacterium sorsogonicusi, the endosymbiont of Kentomonas sorsogonicus (Trypanosomatidae): loss of the haem-synthesis pathway.</title>
        <authorList>
            <person name="Silva F.M."/>
            <person name="Kostygov A.Y."/>
            <person name="Spodareva V.V."/>
            <person name="Butenko A."/>
            <person name="Tossou R."/>
            <person name="Lukes J."/>
            <person name="Yurchenko V."/>
            <person name="Alves J.M.P."/>
        </authorList>
    </citation>
    <scope>NUCLEOTIDE SEQUENCE [LARGE SCALE GENOMIC DNA]</scope>
    <source>
        <strain evidence="5 6">MF-08</strain>
    </source>
</reference>
<dbReference type="AlphaFoldDB" id="A0A3S7J9V6"/>
<dbReference type="PANTHER" id="PTHR46124:SF2">
    <property type="entry name" value="D-AMINOACYL-TRNA DEACYLASE"/>
    <property type="match status" value="1"/>
</dbReference>
<dbReference type="InterPro" id="IPR032466">
    <property type="entry name" value="Metal_Hydrolase"/>
</dbReference>
<dbReference type="GO" id="GO:0046872">
    <property type="term" value="F:metal ion binding"/>
    <property type="evidence" value="ECO:0007669"/>
    <property type="project" value="UniProtKB-KW"/>
</dbReference>
<feature type="binding site" evidence="4">
    <location>
        <position position="202"/>
    </location>
    <ligand>
        <name>a divalent metal cation</name>
        <dbReference type="ChEBI" id="CHEBI:60240"/>
        <label>1</label>
    </ligand>
</feature>
<evidence type="ECO:0000256" key="2">
    <source>
        <dbReference type="ARBA" id="ARBA00022723"/>
    </source>
</evidence>
<feature type="binding site" evidence="4">
    <location>
        <position position="8"/>
    </location>
    <ligand>
        <name>a divalent metal cation</name>
        <dbReference type="ChEBI" id="CHEBI:60240"/>
        <label>1</label>
    </ligand>
</feature>
<dbReference type="Gene3D" id="3.20.20.140">
    <property type="entry name" value="Metal-dependent hydrolases"/>
    <property type="match status" value="1"/>
</dbReference>
<dbReference type="FunFam" id="3.20.20.140:FF:000005">
    <property type="entry name" value="TatD family hydrolase"/>
    <property type="match status" value="1"/>
</dbReference>
<evidence type="ECO:0000256" key="3">
    <source>
        <dbReference type="ARBA" id="ARBA00022801"/>
    </source>
</evidence>
<keyword evidence="2 4" id="KW-0479">Metal-binding</keyword>
<protein>
    <submittedName>
        <fullName evidence="5">Putative metal-dependent hydrolase YcfH</fullName>
        <ecNumber evidence="5">3.1.-.-</ecNumber>
    </submittedName>
</protein>
<dbReference type="EC" id="3.1.-.-" evidence="5"/>
<feature type="binding site" evidence="4">
    <location>
        <position position="91"/>
    </location>
    <ligand>
        <name>a divalent metal cation</name>
        <dbReference type="ChEBI" id="CHEBI:60240"/>
        <label>1</label>
    </ligand>
</feature>
<dbReference type="EMBL" id="CP025628">
    <property type="protein sequence ID" value="AWD32444.1"/>
    <property type="molecule type" value="Genomic_DNA"/>
</dbReference>
<dbReference type="Proteomes" id="UP000266796">
    <property type="component" value="Chromosome"/>
</dbReference>
<evidence type="ECO:0000313" key="6">
    <source>
        <dbReference type="Proteomes" id="UP000266796"/>
    </source>
</evidence>
<dbReference type="KEGG" id="kso:CKSOR_00323"/>
<dbReference type="GO" id="GO:0005829">
    <property type="term" value="C:cytosol"/>
    <property type="evidence" value="ECO:0007669"/>
    <property type="project" value="TreeGrafter"/>
</dbReference>
<dbReference type="Pfam" id="PF01026">
    <property type="entry name" value="TatD_DNase"/>
    <property type="match status" value="1"/>
</dbReference>
<dbReference type="SUPFAM" id="SSF51556">
    <property type="entry name" value="Metallo-dependent hydrolases"/>
    <property type="match status" value="1"/>
</dbReference>
<dbReference type="NCBIfam" id="TIGR00010">
    <property type="entry name" value="YchF/TatD family DNA exonuclease"/>
    <property type="match status" value="1"/>
</dbReference>
<dbReference type="OrthoDB" id="9810005at2"/>
<keyword evidence="3 5" id="KW-0378">Hydrolase</keyword>